<dbReference type="Proteomes" id="UP000183287">
    <property type="component" value="Unassembled WGS sequence"/>
</dbReference>
<gene>
    <name evidence="1" type="ORF">SAMN05421863_100348</name>
</gene>
<evidence type="ECO:0000313" key="2">
    <source>
        <dbReference type="Proteomes" id="UP000183287"/>
    </source>
</evidence>
<evidence type="ECO:0000313" key="1">
    <source>
        <dbReference type="EMBL" id="SFL71923.1"/>
    </source>
</evidence>
<proteinExistence type="predicted"/>
<dbReference type="EMBL" id="FOUB01000003">
    <property type="protein sequence ID" value="SFL71923.1"/>
    <property type="molecule type" value="Genomic_DNA"/>
</dbReference>
<sequence>MGNGLTGSGKTVFVVSLLKKQQVTFLWYQIDISENNFADIFYFLALAAQKYYPGEKLKLPIFTAEYGDDVEGFCITVFLDFYTVFPKKQE</sequence>
<protein>
    <submittedName>
        <fullName evidence="1">Uncharacterized protein</fullName>
    </submittedName>
</protein>
<dbReference type="AlphaFoldDB" id="A0A1I4K079"/>
<organism evidence="1 2">
    <name type="scientific">Nitrosomonas communis</name>
    <dbReference type="NCBI Taxonomy" id="44574"/>
    <lineage>
        <taxon>Bacteria</taxon>
        <taxon>Pseudomonadati</taxon>
        <taxon>Pseudomonadota</taxon>
        <taxon>Betaproteobacteria</taxon>
        <taxon>Nitrosomonadales</taxon>
        <taxon>Nitrosomonadaceae</taxon>
        <taxon>Nitrosomonas</taxon>
    </lineage>
</organism>
<keyword evidence="2" id="KW-1185">Reference proteome</keyword>
<accession>A0A1I4K079</accession>
<name>A0A1I4K079_9PROT</name>
<reference evidence="2" key="1">
    <citation type="submission" date="2016-10" db="EMBL/GenBank/DDBJ databases">
        <authorList>
            <person name="Varghese N."/>
            <person name="Submissions S."/>
        </authorList>
    </citation>
    <scope>NUCLEOTIDE SEQUENCE [LARGE SCALE GENOMIC DNA]</scope>
    <source>
        <strain evidence="2">Nm44</strain>
    </source>
</reference>